<keyword evidence="1" id="KW-0694">RNA-binding</keyword>
<dbReference type="Gene3D" id="3.10.590.10">
    <property type="entry name" value="ph1033 like domains"/>
    <property type="match status" value="1"/>
</dbReference>
<dbReference type="PANTHER" id="PTHR12357:SF99">
    <property type="entry name" value="YTH DOMAIN-CONTAINING PROTEIN ECT2-RELATED"/>
    <property type="match status" value="1"/>
</dbReference>
<protein>
    <recommendedName>
        <fullName evidence="1">YTH domain-containing family protein</fullName>
    </recommendedName>
</protein>
<dbReference type="PROSITE" id="PS50882">
    <property type="entry name" value="YTH"/>
    <property type="match status" value="1"/>
</dbReference>
<comment type="similarity">
    <text evidence="1">Belongs to the YTHDF family.</text>
</comment>
<dbReference type="AlphaFoldDB" id="A0AAP0S5J7"/>
<reference evidence="3 4" key="1">
    <citation type="journal article" date="2024" name="Plant J.">
        <title>Genome sequences and population genomics reveal climatic adaptation and genomic divergence between two closely related sweetgum species.</title>
        <authorList>
            <person name="Xu W.Q."/>
            <person name="Ren C.Q."/>
            <person name="Zhang X.Y."/>
            <person name="Comes H.P."/>
            <person name="Liu X.H."/>
            <person name="Li Y.G."/>
            <person name="Kettle C.J."/>
            <person name="Jalonen R."/>
            <person name="Gaisberger H."/>
            <person name="Ma Y.Z."/>
            <person name="Qiu Y.X."/>
        </authorList>
    </citation>
    <scope>NUCLEOTIDE SEQUENCE [LARGE SCALE GENOMIC DNA]</scope>
    <source>
        <strain evidence="3">Hangzhou</strain>
    </source>
</reference>
<dbReference type="GO" id="GO:0061157">
    <property type="term" value="P:mRNA destabilization"/>
    <property type="evidence" value="ECO:0007669"/>
    <property type="project" value="TreeGrafter"/>
</dbReference>
<evidence type="ECO:0000256" key="1">
    <source>
        <dbReference type="RuleBase" id="RU369095"/>
    </source>
</evidence>
<dbReference type="CDD" id="cd21134">
    <property type="entry name" value="YTH"/>
    <property type="match status" value="1"/>
</dbReference>
<gene>
    <name evidence="3" type="ORF">L1049_007882</name>
</gene>
<dbReference type="GO" id="GO:0005737">
    <property type="term" value="C:cytoplasm"/>
    <property type="evidence" value="ECO:0007669"/>
    <property type="project" value="TreeGrafter"/>
</dbReference>
<dbReference type="GO" id="GO:1990247">
    <property type="term" value="F:N6-methyladenosine-containing RNA reader activity"/>
    <property type="evidence" value="ECO:0007669"/>
    <property type="project" value="UniProtKB-UniRule"/>
</dbReference>
<evidence type="ECO:0000259" key="2">
    <source>
        <dbReference type="PROSITE" id="PS50882"/>
    </source>
</evidence>
<dbReference type="Proteomes" id="UP001415857">
    <property type="component" value="Unassembled WGS sequence"/>
</dbReference>
<accession>A0AAP0S5J7</accession>
<name>A0AAP0S5J7_LIQFO</name>
<organism evidence="3 4">
    <name type="scientific">Liquidambar formosana</name>
    <name type="common">Formosan gum</name>
    <dbReference type="NCBI Taxonomy" id="63359"/>
    <lineage>
        <taxon>Eukaryota</taxon>
        <taxon>Viridiplantae</taxon>
        <taxon>Streptophyta</taxon>
        <taxon>Embryophyta</taxon>
        <taxon>Tracheophyta</taxon>
        <taxon>Spermatophyta</taxon>
        <taxon>Magnoliopsida</taxon>
        <taxon>eudicotyledons</taxon>
        <taxon>Gunneridae</taxon>
        <taxon>Pentapetalae</taxon>
        <taxon>Saxifragales</taxon>
        <taxon>Altingiaceae</taxon>
        <taxon>Liquidambar</taxon>
    </lineage>
</organism>
<dbReference type="InterPro" id="IPR045168">
    <property type="entry name" value="YTH_prot"/>
</dbReference>
<comment type="function">
    <text evidence="1">Specifically recognizes and binds N6-methyladenosine (m6A)-containing RNAs, and regulates mRNA stability. M6A is a modification present at internal sites of mRNAs and some non-coding RNAs and plays a role in mRNA stability and processing.</text>
</comment>
<feature type="domain" description="YTH" evidence="2">
    <location>
        <begin position="1"/>
        <end position="101"/>
    </location>
</feature>
<dbReference type="PANTHER" id="PTHR12357">
    <property type="entry name" value="YTH YT521-B HOMOLOGY DOMAIN-CONTAINING"/>
    <property type="match status" value="1"/>
</dbReference>
<sequence>MAIRSWTQHTRKPRRSLVNTSGQFVGLAEMVGPVDFDKSVEYWQQDKWNGCFPLKWHIIKDVPNSLLKHITLENNENKPVTNSRDTQEVKFEQGVELLKIFKGHSSKTCILDDFGFYETRQTTMQEKKAKQQQFQKQVWDGKSSNAVLTDDKDKDGLTGTQRLQKSLEIASALIKEPAVATAAAIKANGEVKPLEENGSAASAVDAPRGGKAVVLSEKRVVSNGVASAC</sequence>
<dbReference type="EMBL" id="JBBPBK010000002">
    <property type="protein sequence ID" value="KAK9289723.1"/>
    <property type="molecule type" value="Genomic_DNA"/>
</dbReference>
<dbReference type="GO" id="GO:0003729">
    <property type="term" value="F:mRNA binding"/>
    <property type="evidence" value="ECO:0007669"/>
    <property type="project" value="UniProtKB-UniRule"/>
</dbReference>
<comment type="caution">
    <text evidence="3">The sequence shown here is derived from an EMBL/GenBank/DDBJ whole genome shotgun (WGS) entry which is preliminary data.</text>
</comment>
<dbReference type="Pfam" id="PF04146">
    <property type="entry name" value="YTH"/>
    <property type="match status" value="1"/>
</dbReference>
<proteinExistence type="inferred from homology"/>
<evidence type="ECO:0000313" key="3">
    <source>
        <dbReference type="EMBL" id="KAK9289723.1"/>
    </source>
</evidence>
<evidence type="ECO:0000313" key="4">
    <source>
        <dbReference type="Proteomes" id="UP001415857"/>
    </source>
</evidence>
<keyword evidence="4" id="KW-1185">Reference proteome</keyword>
<dbReference type="InterPro" id="IPR007275">
    <property type="entry name" value="YTH_domain"/>
</dbReference>